<evidence type="ECO:0000256" key="8">
    <source>
        <dbReference type="ARBA" id="ARBA00023180"/>
    </source>
</evidence>
<keyword evidence="8" id="KW-0325">Glycoprotein</keyword>
<keyword evidence="5 12" id="KW-1133">Transmembrane helix</keyword>
<evidence type="ECO:0000313" key="19">
    <source>
        <dbReference type="RefSeq" id="XP_006815028.1"/>
    </source>
</evidence>
<evidence type="ECO:0000256" key="12">
    <source>
        <dbReference type="SAM" id="Phobius"/>
    </source>
</evidence>
<gene>
    <name evidence="19" type="primary">LOC100371767</name>
</gene>
<dbReference type="PROSITE" id="PS50095">
    <property type="entry name" value="PLAT"/>
    <property type="match status" value="1"/>
</dbReference>
<evidence type="ECO:0000256" key="2">
    <source>
        <dbReference type="ARBA" id="ARBA00007200"/>
    </source>
</evidence>
<dbReference type="Gene3D" id="2.60.60.20">
    <property type="entry name" value="PLAT/LH2 domain"/>
    <property type="match status" value="1"/>
</dbReference>
<keyword evidence="10" id="KW-0175">Coiled coil</keyword>
<dbReference type="Pfam" id="PF01825">
    <property type="entry name" value="GPS"/>
    <property type="match status" value="1"/>
</dbReference>
<dbReference type="Proteomes" id="UP000694865">
    <property type="component" value="Unplaced"/>
</dbReference>
<dbReference type="SMART" id="SM00308">
    <property type="entry name" value="LH2"/>
    <property type="match status" value="1"/>
</dbReference>
<feature type="transmembrane region" description="Helical" evidence="12">
    <location>
        <begin position="1903"/>
        <end position="1923"/>
    </location>
</feature>
<feature type="signal peptide" evidence="13">
    <location>
        <begin position="1"/>
        <end position="35"/>
    </location>
</feature>
<dbReference type="Pfam" id="PF01477">
    <property type="entry name" value="PLAT"/>
    <property type="match status" value="1"/>
</dbReference>
<dbReference type="InterPro" id="IPR000203">
    <property type="entry name" value="GPS"/>
</dbReference>
<dbReference type="PROSITE" id="PS50221">
    <property type="entry name" value="GAIN_B"/>
    <property type="match status" value="1"/>
</dbReference>
<feature type="chain" id="PRO_5046961983" evidence="13">
    <location>
        <begin position="36"/>
        <end position="2936"/>
    </location>
</feature>
<evidence type="ECO:0000256" key="6">
    <source>
        <dbReference type="ARBA" id="ARBA00023136"/>
    </source>
</evidence>
<dbReference type="PROSITE" id="PS51111">
    <property type="entry name" value="REJ"/>
    <property type="match status" value="1"/>
</dbReference>
<feature type="transmembrane region" description="Helical" evidence="12">
    <location>
        <begin position="2771"/>
        <end position="2795"/>
    </location>
</feature>
<feature type="domain" description="PLAT" evidence="15">
    <location>
        <begin position="1740"/>
        <end position="1857"/>
    </location>
</feature>
<dbReference type="InterPro" id="IPR018378">
    <property type="entry name" value="C-type_lectin_CS"/>
</dbReference>
<sequence>MESSKRSFCIASSQYLSVWVAVNVVLTVIAPPTTGNSCDENKVEFRSSCLEFVTHEKRFGDAELYCADLGGHLIFVTDQETQEFVVNAATNVQAEFDEWWIGLTDRETEGVFRWLDGSELVYEYFQDNEPNSRGAQNKDCVLVQKHDEYKWNDLSCNTKSRFICQYANSVRNMNCQDCGQSCTKLCNGDTQLCKRCKNVRFPPPLPPNQSKMADSKNEAGDSKLDEIQATLLTLTAKMDKLNRVEDKLEDMRKCVEYVSNFFDGLNEQLCDMRRENDDLREQLAKSNNETNELQQYTRRNNLEIAGIIEEENENTDDIVVKVAAAAGVTISPNDIDISHRLPRRSNSRNHQPTSIIVKFVRRTIRNELYKSKKHLKNRSACNIEFASNNRIYINENLTPTNKQIFFEANQRRNEKRWKFIWTTNGKIYTRKEAGHPAIRIAKLGDIDTEETPCMISDIPVVGYPPGTAEIYVSFDQYNDELYYRVDFGDEQVTDLLSEQESITHDYQPGSYTISVLVSYDGQLYNELCQQDVSVEELTVTNSEGEVVSDATVGDTLTFTAPVQSSLGTSFRWQIFFMGELKNDTEGSNTFKYTIDDVGVYLISVGVFSTWDETFTDTILLTSYEAVGSLYLINNGPVVVGEQVILILFTTDVGTMATYLLHIGNDTYELSLPEITEGLPEDVLSANNLPFDPLETYAVMYEYTSDSIGHISVVAHASNPVSDVTTTSNVFVVSQSCDLPTVQIQDITNTTQLTTYKRGVGFTLNTDVVINCDGPNQAIFEWTLHQVDSEGTTPDASNLYRIPETIDSTQTTLVIPASMLDYGIYVFKLTVSIVDVNTMEIVVYNSDQTYIEIIQSALVARISGGSAKVYGWESSLLLDGSESYDPDYTTDLDALQYSWYCRKADEIFPEDISSVSEGGCFGNGFYLSDYTSASFTLSAQTLEVSEEYVFYLEFKKLNRIGGTAQQLISIVAGNPPSMTIRCLQNCDEKMNPSKRLVLSAHCSDCTTLSKITYKWELLYEDGTLTNIDLDAMTSTGIFGKNLAINVDVFTNTDESYKLKLSGTVIGREEGFSEYAVIVNSPPSPGTCTVSPISGYLLETIFTLNCQGFSDDDLPLMYEFSVITGGEKRATINSLDHKAGSLLYYGNDPYRPSIYLPLGLAQNNYTIDIVVRVSDVYGATVQVTTHARVMEPETDSDAVGEKVVDLTMAEDSALESMMKAGDMQRATQLIGTVSSWLNAQSTNNTKQKEEDKRQNTEVRTVLVKTLSLMPVESLEMLQQTSDAINMATQEKDEVSEDAQAQAASAYDKMGSFLKSVSSSTGGEVVETVARTIMSGLSNIIGASLVSSEIQDDINNATDDDNKETNSQSLNAGRRNVTLSLLTTLENIQSAILVNKVSGEKPTVLKTDLLAVTLNRQEVESLNNAVFQDEDTDGGFILPDYSALSKSLPENYSDAIDTQLLHMLNNPFTWDPSSKNVQKGIMGLQLKTSSDQTIQVTDLTADIEFFLPQTTRQIPSQSFTMDVSNDTRAVLDFNITSLFESAVIGVKSNTPGITFRLHLSFNIPASLGESDSNTSLPRIIQQDDTEFNALPDENTWFLSSSDLSGLGTYYVTIVPQGAALEENVTFDVYTYTTECQYWDEDVYKWLAHGCRAGRLTTPSLTHCLCNHLTVFGSSLFVMPNTVDFIKDAALFLTFVDNPVVVSTVATIFVIYLFIAVWAYRKDRHDAAQAGVTVLEDNDPYALYRYDITVHTGFRRGAGTTANVTVTLYGENQESEPHVLADKNKKILQRGTTDSFLMTTNESLGSLKSIRLWHDNVGSDPEWFVGHIMVHDLETDERWYFLCNTWLAVDIDDGLVDKFFNTATDHDLKQFNHLFVAKTAKDLRDRHLWFSIIGCPAHSHFTRLQRLSCCLSMLLCTMLANIMFYGIPEDPNSQKMDFGVFAFSWQQLIIGVQSGIIVLPINIIIVQTFRYARRKPKKQSSHSTDTQVPEHLDVEDVSIDMLSDEEVSILMSDDFEFSSSSSLEVASKKESNETFASYHSSASMTELNVGYKEYIILKFQQLNEELIEKRDSGKFESEEEYEKAKKNLWTMRNMIAIWNSRHRVLILRFSKALKIKQENAVVLFGYRGGLSMLVLFVAVFVALFLKSMDVDDDGSEEVDEIPVNVGKCTWSVNVGKCTLPVNVGECTWSVNVDDWNKLHHRHEEIEKLRSENEKYFPPTQELVHQSKEAKIRVKKMYALMREIFGYIFFIWLLLIIAHAQRDKSAYFMTKSVKDIFFNNKNYEWGKSNIVTKQQGKSNNVTKQWGKSNNVTKQQGKSNNVIKQQGKSNNVTKQQGKSNNVTKQQGKSNNVTKQQGKSNNVTKQRGKSNNATKQHGKSNNVTKQRGKSNNVTKQQGKSNNVTKQHGKSNNANNATKQQGKSNSILKQQGQSNNVTKQQGKSNSILQQQGQSNNVTKQLGKSNNVTKQRGKSNNATKQHGKSNIVTKQQGQSNNLHDYSTFFNWTSDRLMPGLYGDYPGFISDDVTRLVGGARIRQIRSKPDSCSTPLEMRLAIPQCNSSYLVDSEDTTSYSESWQLLLGNQTINATSTDPWEFQESVSNPYWGQAATYSGDGYVCVLDGNETVALDTIQYVEDALWLDSHTRALFVEFTLYNANSNLFSIITLLIERPDIGGLLKSYEVLTVSLFRYAADFQLFVMSCEIAYIGAILFFSVIQIIRMVQLRKKYFMCAWNWLELTIIIVSIVTIGIYIQRELVTNETLKKHQETPNSFVSFHECALLVQTFESIIALLVVLGTVKFLHLLRINPKVYLLTAVLASSGREMAIFTLMLMVIFTGFACMAYIVVGPVVATFRNIAVTYETIFSIMLGYVDNELRRVSPWFAAFLSISFVTIAVFFVLNIFISLLITTLKRVRRTHKPSKDEVIVEMMISKIMSICMKPKRGKN</sequence>
<evidence type="ECO:0000259" key="14">
    <source>
        <dbReference type="PROSITE" id="PS50041"/>
    </source>
</evidence>
<evidence type="ECO:0000259" key="16">
    <source>
        <dbReference type="PROSITE" id="PS50221"/>
    </source>
</evidence>
<feature type="transmembrane region" description="Helical" evidence="12">
    <location>
        <begin position="1943"/>
        <end position="1965"/>
    </location>
</feature>
<dbReference type="InterPro" id="IPR016187">
    <property type="entry name" value="CTDL_fold"/>
</dbReference>
<feature type="region of interest" description="Disordered" evidence="11">
    <location>
        <begin position="2290"/>
        <end position="2485"/>
    </location>
</feature>
<comment type="caution">
    <text evidence="9">Lacks conserved residue(s) required for the propagation of feature annotation.</text>
</comment>
<evidence type="ECO:0000256" key="5">
    <source>
        <dbReference type="ARBA" id="ARBA00022989"/>
    </source>
</evidence>
<dbReference type="InterPro" id="IPR036392">
    <property type="entry name" value="PLAT/LH2_dom_sf"/>
</dbReference>
<feature type="coiled-coil region" evidence="10">
    <location>
        <begin position="224"/>
        <end position="251"/>
    </location>
</feature>
<proteinExistence type="inferred from homology"/>
<evidence type="ECO:0000256" key="11">
    <source>
        <dbReference type="SAM" id="MobiDB-lite"/>
    </source>
</evidence>
<keyword evidence="18" id="KW-1185">Reference proteome</keyword>
<dbReference type="InterPro" id="IPR002859">
    <property type="entry name" value="PKD/REJ-like"/>
</dbReference>
<dbReference type="Gene3D" id="3.10.100.10">
    <property type="entry name" value="Mannose-Binding Protein A, subunit A"/>
    <property type="match status" value="1"/>
</dbReference>
<dbReference type="RefSeq" id="XP_006815028.1">
    <property type="nucleotide sequence ID" value="XM_006814965.1"/>
</dbReference>
<feature type="transmembrane region" description="Helical" evidence="12">
    <location>
        <begin position="2816"/>
        <end position="2837"/>
    </location>
</feature>
<evidence type="ECO:0000256" key="3">
    <source>
        <dbReference type="ARBA" id="ARBA00022692"/>
    </source>
</evidence>
<evidence type="ECO:0000256" key="7">
    <source>
        <dbReference type="ARBA" id="ARBA00023157"/>
    </source>
</evidence>
<dbReference type="GeneID" id="100371767"/>
<feature type="transmembrane region" description="Helical" evidence="12">
    <location>
        <begin position="2116"/>
        <end position="2141"/>
    </location>
</feature>
<dbReference type="SUPFAM" id="SSF49723">
    <property type="entry name" value="Lipase/lipooxygenase domain (PLAT/LH2 domain)"/>
    <property type="match status" value="1"/>
</dbReference>
<dbReference type="InterPro" id="IPR042060">
    <property type="entry name" value="PLAT_polycystin1"/>
</dbReference>
<keyword evidence="4 13" id="KW-0732">Signal</keyword>
<dbReference type="Pfam" id="PF02010">
    <property type="entry name" value="REJ"/>
    <property type="match status" value="1"/>
</dbReference>
<dbReference type="PROSITE" id="PS50041">
    <property type="entry name" value="C_TYPE_LECTIN_2"/>
    <property type="match status" value="1"/>
</dbReference>
<feature type="transmembrane region" description="Helical" evidence="12">
    <location>
        <begin position="2722"/>
        <end position="2743"/>
    </location>
</feature>
<feature type="transmembrane region" description="Helical" evidence="12">
    <location>
        <begin position="2872"/>
        <end position="2899"/>
    </location>
</feature>
<keyword evidence="7" id="KW-1015">Disulfide bond</keyword>
<dbReference type="SMART" id="SM00034">
    <property type="entry name" value="CLECT"/>
    <property type="match status" value="1"/>
</dbReference>
<keyword evidence="3 12" id="KW-0812">Transmembrane</keyword>
<comment type="similarity">
    <text evidence="2">Belongs to the polycystin family.</text>
</comment>
<feature type="transmembrane region" description="Helical" evidence="12">
    <location>
        <begin position="2239"/>
        <end position="2256"/>
    </location>
</feature>
<name>A0ABM0M4T7_SACKO</name>
<dbReference type="Pfam" id="PF00059">
    <property type="entry name" value="Lectin_C"/>
    <property type="match status" value="1"/>
</dbReference>
<dbReference type="InterPro" id="IPR001304">
    <property type="entry name" value="C-type_lectin-like"/>
</dbReference>
<dbReference type="CDD" id="cd01752">
    <property type="entry name" value="PLAT_polycystin"/>
    <property type="match status" value="1"/>
</dbReference>
<evidence type="ECO:0000259" key="17">
    <source>
        <dbReference type="PROSITE" id="PS51111"/>
    </source>
</evidence>
<evidence type="ECO:0000256" key="9">
    <source>
        <dbReference type="PROSITE-ProRule" id="PRU00152"/>
    </source>
</evidence>
<keyword evidence="6 12" id="KW-0472">Membrane</keyword>
<dbReference type="InterPro" id="IPR016186">
    <property type="entry name" value="C-type_lectin-like/link_sf"/>
</dbReference>
<dbReference type="Gene3D" id="3.30.70.1820">
    <property type="entry name" value="L1 transposable element, RRM domain"/>
    <property type="match status" value="1"/>
</dbReference>
<feature type="transmembrane region" description="Helical" evidence="12">
    <location>
        <begin position="1696"/>
        <end position="1716"/>
    </location>
</feature>
<evidence type="ECO:0000256" key="10">
    <source>
        <dbReference type="SAM" id="Coils"/>
    </source>
</evidence>
<dbReference type="PANTHER" id="PTHR10877">
    <property type="entry name" value="POLYCYSTIN FAMILY MEMBER"/>
    <property type="match status" value="1"/>
</dbReference>
<dbReference type="Pfam" id="PF25298">
    <property type="entry name" value="Baculo_FP_2nd"/>
    <property type="match status" value="1"/>
</dbReference>
<dbReference type="InterPro" id="IPR013122">
    <property type="entry name" value="PKD1_2_channel"/>
</dbReference>
<dbReference type="InterPro" id="IPR057244">
    <property type="entry name" value="GAIN_B"/>
</dbReference>
<protein>
    <submittedName>
        <fullName evidence="19">Polycystic kidney disease protein 1-like 2-like</fullName>
    </submittedName>
</protein>
<feature type="coiled-coil region" evidence="10">
    <location>
        <begin position="1237"/>
        <end position="1295"/>
    </location>
</feature>
<feature type="domain" description="GAIN-B" evidence="16">
    <location>
        <begin position="1537"/>
        <end position="1680"/>
    </location>
</feature>
<evidence type="ECO:0000313" key="18">
    <source>
        <dbReference type="Proteomes" id="UP000694865"/>
    </source>
</evidence>
<accession>A0ABM0M4T7</accession>
<feature type="domain" description="C-type lectin" evidence="14">
    <location>
        <begin position="45"/>
        <end position="165"/>
    </location>
</feature>
<feature type="transmembrane region" description="Helical" evidence="12">
    <location>
        <begin position="2688"/>
        <end position="2710"/>
    </location>
</feature>
<dbReference type="PROSITE" id="PS00615">
    <property type="entry name" value="C_TYPE_LECTIN_1"/>
    <property type="match status" value="1"/>
</dbReference>
<comment type="subcellular location">
    <subcellularLocation>
        <location evidence="1">Membrane</location>
        <topology evidence="1">Multi-pass membrane protein</topology>
    </subcellularLocation>
</comment>
<evidence type="ECO:0000256" key="4">
    <source>
        <dbReference type="ARBA" id="ARBA00022729"/>
    </source>
</evidence>
<feature type="domain" description="REJ" evidence="17">
    <location>
        <begin position="736"/>
        <end position="1463"/>
    </location>
</feature>
<dbReference type="InterPro" id="IPR014010">
    <property type="entry name" value="REJ_dom"/>
</dbReference>
<reference evidence="19" key="1">
    <citation type="submission" date="2025-08" db="UniProtKB">
        <authorList>
            <consortium name="RefSeq"/>
        </authorList>
    </citation>
    <scope>IDENTIFICATION</scope>
    <source>
        <tissue evidence="19">Testes</tissue>
    </source>
</reference>
<organism evidence="18 19">
    <name type="scientific">Saccoglossus kowalevskii</name>
    <name type="common">Acorn worm</name>
    <dbReference type="NCBI Taxonomy" id="10224"/>
    <lineage>
        <taxon>Eukaryota</taxon>
        <taxon>Metazoa</taxon>
        <taxon>Hemichordata</taxon>
        <taxon>Enteropneusta</taxon>
        <taxon>Harrimaniidae</taxon>
        <taxon>Saccoglossus</taxon>
    </lineage>
</organism>
<dbReference type="InterPro" id="IPR057251">
    <property type="entry name" value="FP_C"/>
</dbReference>
<evidence type="ECO:0000259" key="15">
    <source>
        <dbReference type="PROSITE" id="PS50095"/>
    </source>
</evidence>
<evidence type="ECO:0000256" key="13">
    <source>
        <dbReference type="SAM" id="SignalP"/>
    </source>
</evidence>
<dbReference type="InterPro" id="IPR051223">
    <property type="entry name" value="Polycystin"/>
</dbReference>
<dbReference type="SUPFAM" id="SSF56436">
    <property type="entry name" value="C-type lectin-like"/>
    <property type="match status" value="1"/>
</dbReference>
<evidence type="ECO:0000256" key="1">
    <source>
        <dbReference type="ARBA" id="ARBA00004141"/>
    </source>
</evidence>
<dbReference type="SMART" id="SM00303">
    <property type="entry name" value="GPS"/>
    <property type="match status" value="1"/>
</dbReference>
<dbReference type="InterPro" id="IPR001024">
    <property type="entry name" value="PLAT/LH2_dom"/>
</dbReference>
<dbReference type="Pfam" id="PF20519">
    <property type="entry name" value="Polycystin_dom"/>
    <property type="match status" value="1"/>
</dbReference>
<feature type="transmembrane region" description="Helical" evidence="12">
    <location>
        <begin position="2639"/>
        <end position="2660"/>
    </location>
</feature>
<dbReference type="Pfam" id="PF08016">
    <property type="entry name" value="PKD_channel"/>
    <property type="match status" value="1"/>
</dbReference>
<dbReference type="PANTHER" id="PTHR10877:SF194">
    <property type="entry name" value="LOCATION OF VULVA DEFECTIVE 1"/>
    <property type="match status" value="1"/>
</dbReference>
<dbReference type="InterPro" id="IPR046791">
    <property type="entry name" value="Polycystin_dom"/>
</dbReference>